<keyword evidence="1" id="KW-0132">Cell division</keyword>
<comment type="catalytic activity">
    <reaction evidence="1">
        <text>UDP-N-acetyl-alpha-D-muramoyl-L-alanyl-L-glutamate + ATP + H2O = UDP-N-acetyl-alpha-D-muramoyl-L-alanyl-D-glutamate + AMP + diphosphate + H(+)</text>
        <dbReference type="Rhea" id="RHEA:58812"/>
        <dbReference type="ChEBI" id="CHEBI:15377"/>
        <dbReference type="ChEBI" id="CHEBI:15378"/>
        <dbReference type="ChEBI" id="CHEBI:30616"/>
        <dbReference type="ChEBI" id="CHEBI:33019"/>
        <dbReference type="ChEBI" id="CHEBI:83900"/>
        <dbReference type="ChEBI" id="CHEBI:142725"/>
        <dbReference type="ChEBI" id="CHEBI:456215"/>
        <dbReference type="EC" id="5.1.1.23"/>
    </reaction>
</comment>
<feature type="domain" description="MurL N-terminal" evidence="3">
    <location>
        <begin position="11"/>
        <end position="296"/>
    </location>
</feature>
<dbReference type="EMBL" id="PHUJ01000002">
    <property type="protein sequence ID" value="PKB41279.1"/>
    <property type="molecule type" value="Genomic_DNA"/>
</dbReference>
<dbReference type="Proteomes" id="UP000232453">
    <property type="component" value="Unassembled WGS sequence"/>
</dbReference>
<evidence type="ECO:0000259" key="3">
    <source>
        <dbReference type="Pfam" id="PF26299"/>
    </source>
</evidence>
<keyword evidence="1" id="KW-0133">Cell shape</keyword>
<dbReference type="Pfam" id="PF26299">
    <property type="entry name" value="MurL_N"/>
    <property type="match status" value="1"/>
</dbReference>
<keyword evidence="1" id="KW-0573">Peptidoglycan synthesis</keyword>
<evidence type="ECO:0000313" key="4">
    <source>
        <dbReference type="EMBL" id="PKB41279.1"/>
    </source>
</evidence>
<keyword evidence="1" id="KW-0131">Cell cycle</keyword>
<organism evidence="4 5">
    <name type="scientific">Pseudonocardia alni</name>
    <name type="common">Amycolata alni</name>
    <dbReference type="NCBI Taxonomy" id="33907"/>
    <lineage>
        <taxon>Bacteria</taxon>
        <taxon>Bacillati</taxon>
        <taxon>Actinomycetota</taxon>
        <taxon>Actinomycetes</taxon>
        <taxon>Pseudonocardiales</taxon>
        <taxon>Pseudonocardiaceae</taxon>
        <taxon>Pseudonocardia</taxon>
    </lineage>
</organism>
<dbReference type="GO" id="GO:0016855">
    <property type="term" value="F:racemase and epimerase activity, acting on amino acids and derivatives"/>
    <property type="evidence" value="ECO:0007669"/>
    <property type="project" value="UniProtKB-UniRule"/>
</dbReference>
<dbReference type="InterPro" id="IPR058740">
    <property type="entry name" value="MurL_N"/>
</dbReference>
<feature type="domain" description="MurL C-terminal" evidence="2">
    <location>
        <begin position="319"/>
        <end position="432"/>
    </location>
</feature>
<keyword evidence="1" id="KW-0413">Isomerase</keyword>
<protein>
    <recommendedName>
        <fullName evidence="1">UDP-N-acetyl-alpha-D-muramoyl-L-alanyl-L-glutamate epimerase</fullName>
        <ecNumber evidence="1">5.1.1.23</ecNumber>
    </recommendedName>
    <alternativeName>
        <fullName evidence="1">UDP-MurNAc-L-Ala-L-Glu epimerase</fullName>
    </alternativeName>
</protein>
<evidence type="ECO:0000259" key="2">
    <source>
        <dbReference type="Pfam" id="PF26298"/>
    </source>
</evidence>
<proteinExistence type="inferred from homology"/>
<comment type="caution">
    <text evidence="4">The sequence shown here is derived from an EMBL/GenBank/DDBJ whole genome shotgun (WGS) entry which is preliminary data.</text>
</comment>
<evidence type="ECO:0000313" key="5">
    <source>
        <dbReference type="Proteomes" id="UP000232453"/>
    </source>
</evidence>
<evidence type="ECO:0000256" key="1">
    <source>
        <dbReference type="HAMAP-Rule" id="MF_02209"/>
    </source>
</evidence>
<dbReference type="InterPro" id="IPR058741">
    <property type="entry name" value="MurL_C"/>
</dbReference>
<dbReference type="EC" id="5.1.1.23" evidence="1"/>
<dbReference type="HAMAP" id="MF_02209">
    <property type="entry name" value="MurL"/>
    <property type="match status" value="1"/>
</dbReference>
<comment type="pathway">
    <text evidence="1">Cell wall biogenesis; peptidoglycan biosynthesis.</text>
</comment>
<comment type="function">
    <text evidence="1">Cell wall formation. Catalyzes epimerization of the terminal L-glutamate in UDP-N-acetyl-alpha-D-muramoyl-L-alanyl-L-glutamate.</text>
</comment>
<dbReference type="InterPro" id="IPR043689">
    <property type="entry name" value="MurL"/>
</dbReference>
<sequence length="469" mass="52027">MDWPDDDRLPAIHTFVYSGIRFDPETGIAEFDFVHEGSSQRLCFTEGVKFPLPEGGVGDTELTAFRRVLELLYIAVGTFYYKVSAPPQVSITAMPLAPAAAAWAQQLYREGLAEYAHRHQLEHVLDLPVRSQYRDPVDRLHNLGGSGRTPLVGFSGGKDSVVALEVLKSGGLNPAAFTTDRRVKPQLEPLMRRAQVRLLRVRPRPDPQLKQLMRHTALLRGHAPLTAMTSLVGTAVAALHGLGPAVLANERSADEPNLVWRGREVNHQWAKSAVAEQALDRALREHTGVASGCFSLLRGMGELEICRMFAALDGYDELFSSCNVVVRSTDPHRTERWCLDCAKCRWVFLALAAVMPRSRLVQIFQRDLLDDRAQIAGYRELLGLDGHKPLECVGEIAEARIALRQLAEDQQWRDTAVLNELAAQIPPVPSDQRERAWRVDRVGTVPEAYQAALDRWSSPTMSASAHGGS</sequence>
<name>A0AA44UVE2_PSEA5</name>
<dbReference type="GO" id="GO:0051301">
    <property type="term" value="P:cell division"/>
    <property type="evidence" value="ECO:0007669"/>
    <property type="project" value="UniProtKB-KW"/>
</dbReference>
<dbReference type="AlphaFoldDB" id="A0AA44UVE2"/>
<dbReference type="RefSeq" id="WP_100877330.1">
    <property type="nucleotide sequence ID" value="NZ_JBEPFP010000009.1"/>
</dbReference>
<dbReference type="GO" id="GO:0008360">
    <property type="term" value="P:regulation of cell shape"/>
    <property type="evidence" value="ECO:0007669"/>
    <property type="project" value="UniProtKB-KW"/>
</dbReference>
<dbReference type="GO" id="GO:0009252">
    <property type="term" value="P:peptidoglycan biosynthetic process"/>
    <property type="evidence" value="ECO:0007669"/>
    <property type="project" value="UniProtKB-UniRule"/>
</dbReference>
<dbReference type="GO" id="GO:0005737">
    <property type="term" value="C:cytoplasm"/>
    <property type="evidence" value="ECO:0007669"/>
    <property type="project" value="UniProtKB-UniRule"/>
</dbReference>
<accession>A0AA44UVE2</accession>
<comment type="similarity">
    <text evidence="1">Belongs to the MurL family.</text>
</comment>
<gene>
    <name evidence="1" type="primary">murL</name>
    <name evidence="4" type="ORF">ATL51_0241</name>
</gene>
<keyword evidence="1" id="KW-0961">Cell wall biogenesis/degradation</keyword>
<dbReference type="GO" id="GO:0071555">
    <property type="term" value="P:cell wall organization"/>
    <property type="evidence" value="ECO:0007669"/>
    <property type="project" value="UniProtKB-KW"/>
</dbReference>
<dbReference type="SUPFAM" id="SSF52402">
    <property type="entry name" value="Adenine nucleotide alpha hydrolases-like"/>
    <property type="match status" value="1"/>
</dbReference>
<reference evidence="4 5" key="1">
    <citation type="submission" date="2017-11" db="EMBL/GenBank/DDBJ databases">
        <title>Sequencing the genomes of 1000 actinobacteria strains.</title>
        <authorList>
            <person name="Klenk H.-P."/>
        </authorList>
    </citation>
    <scope>NUCLEOTIDE SEQUENCE [LARGE SCALE GENOMIC DNA]</scope>
    <source>
        <strain evidence="4 5">DSM 44104</strain>
    </source>
</reference>
<dbReference type="Pfam" id="PF26298">
    <property type="entry name" value="MurL_epimerase_C"/>
    <property type="match status" value="1"/>
</dbReference>